<feature type="signal peptide" evidence="5">
    <location>
        <begin position="1"/>
        <end position="22"/>
    </location>
</feature>
<gene>
    <name evidence="7" type="ORF">GCM10007304_14240</name>
</gene>
<keyword evidence="3" id="KW-0378">Hydrolase</keyword>
<evidence type="ECO:0000256" key="1">
    <source>
        <dbReference type="ARBA" id="ARBA00007074"/>
    </source>
</evidence>
<accession>A0A917CZ56</accession>
<dbReference type="Pfam" id="PF00877">
    <property type="entry name" value="NLPC_P60"/>
    <property type="match status" value="1"/>
</dbReference>
<dbReference type="InterPro" id="IPR000064">
    <property type="entry name" value="NLP_P60_dom"/>
</dbReference>
<keyword evidence="4" id="KW-0788">Thiol protease</keyword>
<dbReference type="CDD" id="cd13399">
    <property type="entry name" value="Slt35-like"/>
    <property type="match status" value="1"/>
</dbReference>
<evidence type="ECO:0000256" key="5">
    <source>
        <dbReference type="SAM" id="SignalP"/>
    </source>
</evidence>
<dbReference type="EMBL" id="BMCU01000002">
    <property type="protein sequence ID" value="GGG01416.1"/>
    <property type="molecule type" value="Genomic_DNA"/>
</dbReference>
<evidence type="ECO:0000313" key="8">
    <source>
        <dbReference type="Proteomes" id="UP000654257"/>
    </source>
</evidence>
<feature type="domain" description="NlpC/P60" evidence="6">
    <location>
        <begin position="205"/>
        <end position="346"/>
    </location>
</feature>
<dbReference type="SUPFAM" id="SSF53955">
    <property type="entry name" value="Lysozyme-like"/>
    <property type="match status" value="1"/>
</dbReference>
<evidence type="ECO:0000256" key="3">
    <source>
        <dbReference type="ARBA" id="ARBA00022801"/>
    </source>
</evidence>
<dbReference type="Pfam" id="PF01464">
    <property type="entry name" value="SLT"/>
    <property type="match status" value="1"/>
</dbReference>
<name>A0A917CZ56_9NOCA</name>
<comment type="caution">
    <text evidence="7">The sequence shown here is derived from an EMBL/GenBank/DDBJ whole genome shotgun (WGS) entry which is preliminary data.</text>
</comment>
<dbReference type="InterPro" id="IPR038765">
    <property type="entry name" value="Papain-like_cys_pep_sf"/>
</dbReference>
<reference evidence="7" key="2">
    <citation type="submission" date="2020-09" db="EMBL/GenBank/DDBJ databases">
        <authorList>
            <person name="Sun Q."/>
            <person name="Sedlacek I."/>
        </authorList>
    </citation>
    <scope>NUCLEOTIDE SEQUENCE</scope>
    <source>
        <strain evidence="7">CCM 7905</strain>
    </source>
</reference>
<evidence type="ECO:0000313" key="7">
    <source>
        <dbReference type="EMBL" id="GGG01416.1"/>
    </source>
</evidence>
<dbReference type="Gene3D" id="3.90.1720.10">
    <property type="entry name" value="endopeptidase domain like (from Nostoc punctiforme)"/>
    <property type="match status" value="1"/>
</dbReference>
<comment type="similarity">
    <text evidence="1">Belongs to the peptidase C40 family.</text>
</comment>
<dbReference type="InterPro" id="IPR008258">
    <property type="entry name" value="Transglycosylase_SLT_dom_1"/>
</dbReference>
<feature type="chain" id="PRO_5037229872" description="NlpC/P60 domain-containing protein" evidence="5">
    <location>
        <begin position="23"/>
        <end position="346"/>
    </location>
</feature>
<protein>
    <recommendedName>
        <fullName evidence="6">NlpC/P60 domain-containing protein</fullName>
    </recommendedName>
</protein>
<dbReference type="Proteomes" id="UP000654257">
    <property type="component" value="Unassembled WGS sequence"/>
</dbReference>
<dbReference type="AlphaFoldDB" id="A0A917CZ56"/>
<sequence length="346" mass="35722">MSARIVSVFCVLSALGLFVMFAAALGSNSPAVSTGGSLLPGTVPPEYEAWVIKAGSQCTEITPPLIAAQIDVESNWNPRALSPARAKGLSQFMDGTWPTYGRDDDLNGRSDPFDPADAIMAQGRFDCAAAETAKRDLASGRVTGELLDIVMVAYNCGYGCVLDRGGPQGTTGGAESDSYPSKVKAALPKYSLPSTPVGPGFIPGGPFGTNVVAAAMTKIGLPYAWGGGDRNGPTRGISDGGVADSYGDSMKTGFDCSGLVLYAVAQASGGAILLSHLDSDQVADPRGQRISDPAQLQPGDIIQPHSGHIFIWLGNNSVVEAPQSGDFVKVSSYTPSASGLVARRFG</sequence>
<proteinExistence type="inferred from homology"/>
<dbReference type="RefSeq" id="WP_188544122.1">
    <property type="nucleotide sequence ID" value="NZ_BMCU01000002.1"/>
</dbReference>
<organism evidence="7 8">
    <name type="scientific">Rhodococcoides trifolii</name>
    <dbReference type="NCBI Taxonomy" id="908250"/>
    <lineage>
        <taxon>Bacteria</taxon>
        <taxon>Bacillati</taxon>
        <taxon>Actinomycetota</taxon>
        <taxon>Actinomycetes</taxon>
        <taxon>Mycobacteriales</taxon>
        <taxon>Nocardiaceae</taxon>
        <taxon>Rhodococcoides</taxon>
    </lineage>
</organism>
<evidence type="ECO:0000259" key="6">
    <source>
        <dbReference type="PROSITE" id="PS51935"/>
    </source>
</evidence>
<dbReference type="GO" id="GO:0008234">
    <property type="term" value="F:cysteine-type peptidase activity"/>
    <property type="evidence" value="ECO:0007669"/>
    <property type="project" value="UniProtKB-KW"/>
</dbReference>
<dbReference type="PANTHER" id="PTHR47359">
    <property type="entry name" value="PEPTIDOGLYCAN DL-ENDOPEPTIDASE CWLO"/>
    <property type="match status" value="1"/>
</dbReference>
<keyword evidence="2" id="KW-0645">Protease</keyword>
<dbReference type="InterPro" id="IPR051794">
    <property type="entry name" value="PG_Endopeptidase_C40"/>
</dbReference>
<reference evidence="7" key="1">
    <citation type="journal article" date="2014" name="Int. J. Syst. Evol. Microbiol.">
        <title>Complete genome sequence of Corynebacterium casei LMG S-19264T (=DSM 44701T), isolated from a smear-ripened cheese.</title>
        <authorList>
            <consortium name="US DOE Joint Genome Institute (JGI-PGF)"/>
            <person name="Walter F."/>
            <person name="Albersmeier A."/>
            <person name="Kalinowski J."/>
            <person name="Ruckert C."/>
        </authorList>
    </citation>
    <scope>NUCLEOTIDE SEQUENCE</scope>
    <source>
        <strain evidence="7">CCM 7905</strain>
    </source>
</reference>
<keyword evidence="8" id="KW-1185">Reference proteome</keyword>
<dbReference type="SUPFAM" id="SSF54001">
    <property type="entry name" value="Cysteine proteinases"/>
    <property type="match status" value="1"/>
</dbReference>
<dbReference type="GO" id="GO:0006508">
    <property type="term" value="P:proteolysis"/>
    <property type="evidence" value="ECO:0007669"/>
    <property type="project" value="UniProtKB-KW"/>
</dbReference>
<evidence type="ECO:0000256" key="2">
    <source>
        <dbReference type="ARBA" id="ARBA00022670"/>
    </source>
</evidence>
<evidence type="ECO:0000256" key="4">
    <source>
        <dbReference type="ARBA" id="ARBA00022807"/>
    </source>
</evidence>
<dbReference type="PANTHER" id="PTHR47359:SF3">
    <property type="entry name" value="NLP_P60 DOMAIN-CONTAINING PROTEIN-RELATED"/>
    <property type="match status" value="1"/>
</dbReference>
<dbReference type="Gene3D" id="1.10.530.10">
    <property type="match status" value="1"/>
</dbReference>
<dbReference type="InterPro" id="IPR023346">
    <property type="entry name" value="Lysozyme-like_dom_sf"/>
</dbReference>
<keyword evidence="5" id="KW-0732">Signal</keyword>
<dbReference type="PROSITE" id="PS51935">
    <property type="entry name" value="NLPC_P60"/>
    <property type="match status" value="1"/>
</dbReference>